<organism evidence="11">
    <name type="scientific">Dunaliella tertiolecta</name>
    <name type="common">Green alga</name>
    <dbReference type="NCBI Taxonomy" id="3047"/>
    <lineage>
        <taxon>Eukaryota</taxon>
        <taxon>Viridiplantae</taxon>
        <taxon>Chlorophyta</taxon>
        <taxon>core chlorophytes</taxon>
        <taxon>Chlorophyceae</taxon>
        <taxon>CS clade</taxon>
        <taxon>Chlamydomonadales</taxon>
        <taxon>Dunaliellaceae</taxon>
        <taxon>Dunaliella</taxon>
    </lineage>
</organism>
<keyword evidence="4 10" id="KW-0812">Transmembrane</keyword>
<evidence type="ECO:0000256" key="9">
    <source>
        <dbReference type="SAM" id="Coils"/>
    </source>
</evidence>
<evidence type="ECO:0000256" key="6">
    <source>
        <dbReference type="ARBA" id="ARBA00022989"/>
    </source>
</evidence>
<dbReference type="PIRSF" id="PIRSF027109">
    <property type="entry name" value="Golgi_SNARE"/>
    <property type="match status" value="1"/>
</dbReference>
<dbReference type="GO" id="GO:0048219">
    <property type="term" value="P:inter-Golgi cisterna vesicle-mediated transport"/>
    <property type="evidence" value="ECO:0007669"/>
    <property type="project" value="TreeGrafter"/>
</dbReference>
<dbReference type="InterPro" id="IPR023601">
    <property type="entry name" value="Golgi_SNAP_su1"/>
</dbReference>
<evidence type="ECO:0000256" key="2">
    <source>
        <dbReference type="ARBA" id="ARBA00008473"/>
    </source>
</evidence>
<keyword evidence="5" id="KW-0653">Protein transport</keyword>
<name>A0A7S3VTN1_DUNTE</name>
<comment type="similarity">
    <text evidence="2">Belongs to the GOSR1 family.</text>
</comment>
<feature type="transmembrane region" description="Helical" evidence="10">
    <location>
        <begin position="242"/>
        <end position="261"/>
    </location>
</feature>
<dbReference type="GO" id="GO:0015031">
    <property type="term" value="P:protein transport"/>
    <property type="evidence" value="ECO:0007669"/>
    <property type="project" value="UniProtKB-KW"/>
</dbReference>
<feature type="coiled-coil region" evidence="9">
    <location>
        <begin position="122"/>
        <end position="149"/>
    </location>
</feature>
<keyword evidence="9" id="KW-0175">Coiled coil</keyword>
<dbReference type="Pfam" id="PF12352">
    <property type="entry name" value="V-SNARE_C"/>
    <property type="match status" value="1"/>
</dbReference>
<dbReference type="AlphaFoldDB" id="A0A7S3VTN1"/>
<accession>A0A7S3VTN1</accession>
<keyword evidence="7" id="KW-0333">Golgi apparatus</keyword>
<dbReference type="PANTHER" id="PTHR21094">
    <property type="entry name" value="GOS-28 SNARE- RELATED"/>
    <property type="match status" value="1"/>
</dbReference>
<dbReference type="PANTHER" id="PTHR21094:SF2">
    <property type="entry name" value="GOLGI SNAP RECEPTOR COMPLEX MEMBER 1"/>
    <property type="match status" value="1"/>
</dbReference>
<dbReference type="GO" id="GO:0005801">
    <property type="term" value="C:cis-Golgi network"/>
    <property type="evidence" value="ECO:0007669"/>
    <property type="project" value="InterPro"/>
</dbReference>
<evidence type="ECO:0000256" key="10">
    <source>
        <dbReference type="SAM" id="Phobius"/>
    </source>
</evidence>
<evidence type="ECO:0000313" key="11">
    <source>
        <dbReference type="EMBL" id="CAE0505695.1"/>
    </source>
</evidence>
<evidence type="ECO:0000256" key="5">
    <source>
        <dbReference type="ARBA" id="ARBA00022927"/>
    </source>
</evidence>
<reference evidence="11" key="1">
    <citation type="submission" date="2021-01" db="EMBL/GenBank/DDBJ databases">
        <authorList>
            <person name="Corre E."/>
            <person name="Pelletier E."/>
            <person name="Niang G."/>
            <person name="Scheremetjew M."/>
            <person name="Finn R."/>
            <person name="Kale V."/>
            <person name="Holt S."/>
            <person name="Cochrane G."/>
            <person name="Meng A."/>
            <person name="Brown T."/>
            <person name="Cohen L."/>
        </authorList>
    </citation>
    <scope>NUCLEOTIDE SEQUENCE</scope>
    <source>
        <strain evidence="11">CCMP1320</strain>
    </source>
</reference>
<keyword evidence="6 10" id="KW-1133">Transmembrane helix</keyword>
<sequence>MYSSSEPPASGRAFMAYRSSSPTGVAAAPLVPGHTRAWEDLRKEARKLEGELDVKLAAYAKLCSGFEANYRLKASDSSSLGADQLAQTKAAEIEGLLQRLSDVNDEMGGFMGGISDSRSHTLARHRDILQEFNQEFRRLNTTLGAARDRVQLLVGSGDAGHIGLNIAGSGTGALLRERATIQSSTNAVDEVLLQAQSVSTSLVDQRRVFDSIGDKVLQIGARFPVVNGLLNVIRRKKSKDTLVLSGVIAACTLLIIIYLFAK</sequence>
<keyword evidence="8 10" id="KW-0472">Membrane</keyword>
<evidence type="ECO:0000256" key="4">
    <source>
        <dbReference type="ARBA" id="ARBA00022692"/>
    </source>
</evidence>
<evidence type="ECO:0000256" key="7">
    <source>
        <dbReference type="ARBA" id="ARBA00023034"/>
    </source>
</evidence>
<evidence type="ECO:0000256" key="1">
    <source>
        <dbReference type="ARBA" id="ARBA00004409"/>
    </source>
</evidence>
<evidence type="ECO:0008006" key="12">
    <source>
        <dbReference type="Google" id="ProtNLM"/>
    </source>
</evidence>
<dbReference type="GO" id="GO:0005484">
    <property type="term" value="F:SNAP receptor activity"/>
    <property type="evidence" value="ECO:0007669"/>
    <property type="project" value="TreeGrafter"/>
</dbReference>
<protein>
    <recommendedName>
        <fullName evidence="12">Golgi SNAP receptor complex member 1</fullName>
    </recommendedName>
</protein>
<dbReference type="GO" id="GO:0005797">
    <property type="term" value="C:Golgi medial cisterna"/>
    <property type="evidence" value="ECO:0007669"/>
    <property type="project" value="TreeGrafter"/>
</dbReference>
<gene>
    <name evidence="11" type="ORF">DTER00134_LOCUS20768</name>
</gene>
<keyword evidence="3" id="KW-0813">Transport</keyword>
<dbReference type="EMBL" id="HBIP01034040">
    <property type="protein sequence ID" value="CAE0505695.1"/>
    <property type="molecule type" value="Transcribed_RNA"/>
</dbReference>
<proteinExistence type="inferred from homology"/>
<dbReference type="GO" id="GO:0031201">
    <property type="term" value="C:SNARE complex"/>
    <property type="evidence" value="ECO:0007669"/>
    <property type="project" value="TreeGrafter"/>
</dbReference>
<dbReference type="GO" id="GO:0006906">
    <property type="term" value="P:vesicle fusion"/>
    <property type="evidence" value="ECO:0007669"/>
    <property type="project" value="TreeGrafter"/>
</dbReference>
<comment type="subcellular location">
    <subcellularLocation>
        <location evidence="1">Golgi apparatus membrane</location>
        <topology evidence="1">Single-pass type IV membrane protein</topology>
    </subcellularLocation>
</comment>
<dbReference type="GO" id="GO:0000139">
    <property type="term" value="C:Golgi membrane"/>
    <property type="evidence" value="ECO:0007669"/>
    <property type="project" value="UniProtKB-SubCell"/>
</dbReference>
<evidence type="ECO:0000256" key="3">
    <source>
        <dbReference type="ARBA" id="ARBA00022448"/>
    </source>
</evidence>
<dbReference type="GO" id="GO:0006888">
    <property type="term" value="P:endoplasmic reticulum to Golgi vesicle-mediated transport"/>
    <property type="evidence" value="ECO:0007669"/>
    <property type="project" value="InterPro"/>
</dbReference>
<evidence type="ECO:0000256" key="8">
    <source>
        <dbReference type="ARBA" id="ARBA00023136"/>
    </source>
</evidence>